<gene>
    <name evidence="2" type="ORF">SPHINGO391_440261</name>
</gene>
<dbReference type="Proteomes" id="UP000326857">
    <property type="component" value="Unassembled WGS sequence"/>
</dbReference>
<name>A0A5E7Z7P7_9SPHN</name>
<evidence type="ECO:0000313" key="3">
    <source>
        <dbReference type="Proteomes" id="UP000326857"/>
    </source>
</evidence>
<reference evidence="2 3" key="1">
    <citation type="submission" date="2019-09" db="EMBL/GenBank/DDBJ databases">
        <authorList>
            <person name="Dittami M. S."/>
        </authorList>
    </citation>
    <scope>NUCLEOTIDE SEQUENCE [LARGE SCALE GENOMIC DNA]</scope>
    <source>
        <strain evidence="2">SPHINGO391</strain>
    </source>
</reference>
<organism evidence="2 3">
    <name type="scientific">Sphingomonas aurantiaca</name>
    <dbReference type="NCBI Taxonomy" id="185949"/>
    <lineage>
        <taxon>Bacteria</taxon>
        <taxon>Pseudomonadati</taxon>
        <taxon>Pseudomonadota</taxon>
        <taxon>Alphaproteobacteria</taxon>
        <taxon>Sphingomonadales</taxon>
        <taxon>Sphingomonadaceae</taxon>
        <taxon>Sphingomonas</taxon>
    </lineage>
</organism>
<sequence>MVHRPYSWAVVPRGEKGRYARTENGPAGPRSRRHRPIVVEAAGLAPGDGEQQGKERESGNILGQRAVSGCHRFQHGRRQWSLCGRASCADVDRRCCRNR</sequence>
<dbReference type="AlphaFoldDB" id="A0A5E7Z7P7"/>
<dbReference type="EMBL" id="CABVLI010000039">
    <property type="protein sequence ID" value="VVT14716.1"/>
    <property type="molecule type" value="Genomic_DNA"/>
</dbReference>
<evidence type="ECO:0000256" key="1">
    <source>
        <dbReference type="SAM" id="MobiDB-lite"/>
    </source>
</evidence>
<feature type="region of interest" description="Disordered" evidence="1">
    <location>
        <begin position="13"/>
        <end position="34"/>
    </location>
</feature>
<proteinExistence type="predicted"/>
<evidence type="ECO:0000313" key="2">
    <source>
        <dbReference type="EMBL" id="VVT14716.1"/>
    </source>
</evidence>
<protein>
    <submittedName>
        <fullName evidence="2">Uncharacterized protein</fullName>
    </submittedName>
</protein>
<accession>A0A5E7Z7P7</accession>